<dbReference type="InterPro" id="IPR052515">
    <property type="entry name" value="Gfo/Idh/MocA_Oxidoreductase"/>
</dbReference>
<dbReference type="InterPro" id="IPR055170">
    <property type="entry name" value="GFO_IDH_MocA-like_dom"/>
</dbReference>
<dbReference type="SUPFAM" id="SSF55347">
    <property type="entry name" value="Glyceraldehyde-3-phosphate dehydrogenase-like, C-terminal domain"/>
    <property type="match status" value="1"/>
</dbReference>
<dbReference type="GO" id="GO:0000166">
    <property type="term" value="F:nucleotide binding"/>
    <property type="evidence" value="ECO:0007669"/>
    <property type="project" value="InterPro"/>
</dbReference>
<dbReference type="InterPro" id="IPR036291">
    <property type="entry name" value="NAD(P)-bd_dom_sf"/>
</dbReference>
<name>A0A169S2R5_9CORY</name>
<evidence type="ECO:0000259" key="1">
    <source>
        <dbReference type="Pfam" id="PF01408"/>
    </source>
</evidence>
<keyword evidence="4" id="KW-1185">Reference proteome</keyword>
<dbReference type="Gene3D" id="3.40.50.720">
    <property type="entry name" value="NAD(P)-binding Rossmann-like Domain"/>
    <property type="match status" value="1"/>
</dbReference>
<organism evidence="3 4">
    <name type="scientific">Corynebacterium suranareeae</name>
    <dbReference type="NCBI Taxonomy" id="2506452"/>
    <lineage>
        <taxon>Bacteria</taxon>
        <taxon>Bacillati</taxon>
        <taxon>Actinomycetota</taxon>
        <taxon>Actinomycetes</taxon>
        <taxon>Mycobacteriales</taxon>
        <taxon>Corynebacteriaceae</taxon>
        <taxon>Corynebacterium</taxon>
    </lineage>
</organism>
<dbReference type="Gene3D" id="3.30.360.10">
    <property type="entry name" value="Dihydrodipicolinate Reductase, domain 2"/>
    <property type="match status" value="1"/>
</dbReference>
<dbReference type="EMBL" id="AP017369">
    <property type="protein sequence ID" value="BAU96892.1"/>
    <property type="molecule type" value="Genomic_DNA"/>
</dbReference>
<dbReference type="Pfam" id="PF01408">
    <property type="entry name" value="GFO_IDH_MocA"/>
    <property type="match status" value="1"/>
</dbReference>
<dbReference type="RefSeq" id="WP_096458056.1">
    <property type="nucleotide sequence ID" value="NZ_AP017369.1"/>
</dbReference>
<reference evidence="3 4" key="1">
    <citation type="submission" date="2016-02" db="EMBL/GenBank/DDBJ databases">
        <title>Corynebacterium glutamicum N24 whole genome sequencing project.</title>
        <authorList>
            <person name="Matsutani M."/>
            <person name="Nangtapong N."/>
            <person name="Yakushi T."/>
            <person name="Matsushita K."/>
        </authorList>
    </citation>
    <scope>NUCLEOTIDE SEQUENCE [LARGE SCALE GENOMIC DNA]</scope>
    <source>
        <strain evidence="3 4">N24</strain>
    </source>
</reference>
<feature type="domain" description="Gfo/Idh/MocA-like oxidoreductase N-terminal" evidence="1">
    <location>
        <begin position="3"/>
        <end position="115"/>
    </location>
</feature>
<dbReference type="KEGG" id="csur:N24_2630"/>
<feature type="domain" description="GFO/IDH/MocA-like oxidoreductase" evidence="2">
    <location>
        <begin position="140"/>
        <end position="262"/>
    </location>
</feature>
<sequence length="341" mass="37936">MTNAAIVGCGDVAIVHAEALAALGEELGINFVAVVDKDLSIAQDFADHVGVEAYESLPDLLAKHPVDVVHITTPHDQHIDLAIEALSQGVHVIVEKPLANELAQAQRLIDYLEAQRQSQAQVRAPKIGVCYQNRYNVSSQELRRLLDSGELGTINGAYASVVWTRTPGYYTQKPWRGQQAHSGGGLLMNQAIHTLDLLQWFLGPAESVKGTVSTDKYADVIDVEDTAHAYIGHESGVHTSFYGTLTNSRHRHVEIELDCENALVELRDGLVVNWADGRVEHFQERTQETEGRSYWGVSHELFIRDFYEKLHDEEPFWIGPEEAMSSLKIAKEIYSSSLSRK</sequence>
<dbReference type="InterPro" id="IPR000683">
    <property type="entry name" value="Gfo/Idh/MocA-like_OxRdtase_N"/>
</dbReference>
<dbReference type="Proteomes" id="UP000218244">
    <property type="component" value="Chromosome"/>
</dbReference>
<proteinExistence type="predicted"/>
<gene>
    <name evidence="3" type="ORF">N24_2630</name>
</gene>
<accession>A0A169S2R5</accession>
<dbReference type="AlphaFoldDB" id="A0A169S2R5"/>
<evidence type="ECO:0000313" key="3">
    <source>
        <dbReference type="EMBL" id="BAU96892.1"/>
    </source>
</evidence>
<dbReference type="PANTHER" id="PTHR43249">
    <property type="entry name" value="UDP-N-ACETYL-2-AMINO-2-DEOXY-D-GLUCURONATE OXIDASE"/>
    <property type="match status" value="1"/>
</dbReference>
<dbReference type="SUPFAM" id="SSF51735">
    <property type="entry name" value="NAD(P)-binding Rossmann-fold domains"/>
    <property type="match status" value="1"/>
</dbReference>
<evidence type="ECO:0000313" key="4">
    <source>
        <dbReference type="Proteomes" id="UP000218244"/>
    </source>
</evidence>
<dbReference type="Pfam" id="PF22725">
    <property type="entry name" value="GFO_IDH_MocA_C3"/>
    <property type="match status" value="1"/>
</dbReference>
<evidence type="ECO:0000259" key="2">
    <source>
        <dbReference type="Pfam" id="PF22725"/>
    </source>
</evidence>
<protein>
    <submittedName>
        <fullName evidence="3">Putative dehydrogenase</fullName>
    </submittedName>
</protein>
<dbReference type="PANTHER" id="PTHR43249:SF1">
    <property type="entry name" value="D-GLUCOSIDE 3-DEHYDROGENASE"/>
    <property type="match status" value="1"/>
</dbReference>